<dbReference type="Proteomes" id="UP000309038">
    <property type="component" value="Unassembled WGS sequence"/>
</dbReference>
<evidence type="ECO:0000256" key="1">
    <source>
        <dbReference type="SAM" id="MobiDB-lite"/>
    </source>
</evidence>
<feature type="region of interest" description="Disordered" evidence="1">
    <location>
        <begin position="1"/>
        <end position="58"/>
    </location>
</feature>
<feature type="region of interest" description="Disordered" evidence="1">
    <location>
        <begin position="123"/>
        <end position="180"/>
    </location>
</feature>
<evidence type="ECO:0000313" key="2">
    <source>
        <dbReference type="EMBL" id="THH02056.1"/>
    </source>
</evidence>
<evidence type="ECO:0000313" key="3">
    <source>
        <dbReference type="Proteomes" id="UP000309038"/>
    </source>
</evidence>
<proteinExistence type="predicted"/>
<protein>
    <submittedName>
        <fullName evidence="2">Uncharacterized protein</fullName>
    </submittedName>
</protein>
<dbReference type="EMBL" id="SGPJ01000011">
    <property type="protein sequence ID" value="THH02056.1"/>
    <property type="molecule type" value="Genomic_DNA"/>
</dbReference>
<feature type="compositionally biased region" description="Basic residues" evidence="1">
    <location>
        <begin position="156"/>
        <end position="166"/>
    </location>
</feature>
<sequence>MTTPNPAGAHSKKRKLADGEQDDDQTNQHDDAARPKAKKSKHSQVAPQQDTKKSRGLSQEYPTGFVHCHQCTKKRDATLVVQCTIKASDVLVAATRATARNAAQSKVSLLLAKKVLQIPKESAEDKALPGKAKPANSTKNSKAAKASGSSASGSKKTAKAPARLKPKAAPQPVPRPVWTRVPTSLSNGDVETRMHIREFILRFATALAIPHNQLDELDELSGEELGDATNSEDEDEESVELVGWVSEPCVKSIVLGLLHVIVGGAEGRNAHRETKALEEAIQNVKSSGANLNKLWGALVSLREEEDFSLEFSDPLPPPASNTCRSTRSGGVDSILVATSAQLVPVIADLIEATMTIPAMHKAIDAGFTEEKNLTTNMQAAIKKRA</sequence>
<name>A0A4S4KTP8_9APHY</name>
<reference evidence="2 3" key="1">
    <citation type="submission" date="2019-02" db="EMBL/GenBank/DDBJ databases">
        <title>Genome sequencing of the rare red list fungi Phlebia centrifuga.</title>
        <authorList>
            <person name="Buettner E."/>
            <person name="Kellner H."/>
        </authorList>
    </citation>
    <scope>NUCLEOTIDE SEQUENCE [LARGE SCALE GENOMIC DNA]</scope>
    <source>
        <strain evidence="2 3">DSM 108282</strain>
    </source>
</reference>
<organism evidence="2 3">
    <name type="scientific">Hermanssonia centrifuga</name>
    <dbReference type="NCBI Taxonomy" id="98765"/>
    <lineage>
        <taxon>Eukaryota</taxon>
        <taxon>Fungi</taxon>
        <taxon>Dikarya</taxon>
        <taxon>Basidiomycota</taxon>
        <taxon>Agaricomycotina</taxon>
        <taxon>Agaricomycetes</taxon>
        <taxon>Polyporales</taxon>
        <taxon>Meruliaceae</taxon>
        <taxon>Hermanssonia</taxon>
    </lineage>
</organism>
<dbReference type="AlphaFoldDB" id="A0A4S4KTP8"/>
<keyword evidence="3" id="KW-1185">Reference proteome</keyword>
<accession>A0A4S4KTP8</accession>
<comment type="caution">
    <text evidence="2">The sequence shown here is derived from an EMBL/GenBank/DDBJ whole genome shotgun (WGS) entry which is preliminary data.</text>
</comment>
<gene>
    <name evidence="2" type="ORF">EW026_g707</name>
</gene>
<feature type="compositionally biased region" description="Low complexity" evidence="1">
    <location>
        <begin position="131"/>
        <end position="155"/>
    </location>
</feature>